<evidence type="ECO:0000256" key="1">
    <source>
        <dbReference type="SAM" id="MobiDB-lite"/>
    </source>
</evidence>
<feature type="compositionally biased region" description="Basic and acidic residues" evidence="1">
    <location>
        <begin position="11"/>
        <end position="24"/>
    </location>
</feature>
<protein>
    <recommendedName>
        <fullName evidence="3">DUF465 domain-containing protein</fullName>
    </recommendedName>
</protein>
<evidence type="ECO:0008006" key="3">
    <source>
        <dbReference type="Google" id="ProtNLM"/>
    </source>
</evidence>
<name>A0A382ZC30_9ZZZZ</name>
<reference evidence="2" key="1">
    <citation type="submission" date="2018-05" db="EMBL/GenBank/DDBJ databases">
        <authorList>
            <person name="Lanie J.A."/>
            <person name="Ng W.-L."/>
            <person name="Kazmierczak K.M."/>
            <person name="Andrzejewski T.M."/>
            <person name="Davidsen T.M."/>
            <person name="Wayne K.J."/>
            <person name="Tettelin H."/>
            <person name="Glass J.I."/>
            <person name="Rusch D."/>
            <person name="Podicherti R."/>
            <person name="Tsui H.-C.T."/>
            <person name="Winkler M.E."/>
        </authorList>
    </citation>
    <scope>NUCLEOTIDE SEQUENCE</scope>
</reference>
<feature type="compositionally biased region" description="Basic residues" evidence="1">
    <location>
        <begin position="1"/>
        <end position="10"/>
    </location>
</feature>
<feature type="region of interest" description="Disordered" evidence="1">
    <location>
        <begin position="1"/>
        <end position="33"/>
    </location>
</feature>
<dbReference type="EMBL" id="UINC01182553">
    <property type="protein sequence ID" value="SVD92830.1"/>
    <property type="molecule type" value="Genomic_DNA"/>
</dbReference>
<dbReference type="Gene3D" id="6.10.280.50">
    <property type="match status" value="1"/>
</dbReference>
<proteinExistence type="predicted"/>
<dbReference type="InterPro" id="IPR038444">
    <property type="entry name" value="DUF465_sf"/>
</dbReference>
<evidence type="ECO:0000313" key="2">
    <source>
        <dbReference type="EMBL" id="SVD92830.1"/>
    </source>
</evidence>
<organism evidence="2">
    <name type="scientific">marine metagenome</name>
    <dbReference type="NCBI Taxonomy" id="408172"/>
    <lineage>
        <taxon>unclassified sequences</taxon>
        <taxon>metagenomes</taxon>
        <taxon>ecological metagenomes</taxon>
    </lineage>
</organism>
<dbReference type="AlphaFoldDB" id="A0A382ZC30"/>
<gene>
    <name evidence="2" type="ORF">METZ01_LOCUS445684</name>
</gene>
<accession>A0A382ZC30</accession>
<sequence length="75" mass="9040">MAGKSKKLKKLEHEHDYLNRKTEQLDEERGDGDRSIESKQILLRLKKTKLRIKDEIARVKEEFGKLTKRKWFDKT</sequence>